<proteinExistence type="predicted"/>
<comment type="caution">
    <text evidence="2">The sequence shown here is derived from an EMBL/GenBank/DDBJ whole genome shotgun (WGS) entry which is preliminary data.</text>
</comment>
<dbReference type="EMBL" id="MSAG01000056">
    <property type="protein sequence ID" value="PUX16114.1"/>
    <property type="molecule type" value="Genomic_DNA"/>
</dbReference>
<keyword evidence="1" id="KW-0812">Transmembrane</keyword>
<evidence type="ECO:0000256" key="1">
    <source>
        <dbReference type="SAM" id="Phobius"/>
    </source>
</evidence>
<evidence type="ECO:0000313" key="2">
    <source>
        <dbReference type="EMBL" id="PUX16114.1"/>
    </source>
</evidence>
<keyword evidence="1" id="KW-0472">Membrane</keyword>
<dbReference type="AlphaFoldDB" id="A0A2T7AVJ6"/>
<accession>A0A2T7AVJ6</accession>
<protein>
    <submittedName>
        <fullName evidence="2">Uncharacterized protein</fullName>
    </submittedName>
</protein>
<dbReference type="OrthoDB" id="9867304at2"/>
<keyword evidence="1" id="KW-1133">Transmembrane helix</keyword>
<feature type="transmembrane region" description="Helical" evidence="1">
    <location>
        <begin position="36"/>
        <end position="62"/>
    </location>
</feature>
<organism evidence="2">
    <name type="scientific">Cronobacter turicensis</name>
    <dbReference type="NCBI Taxonomy" id="413502"/>
    <lineage>
        <taxon>Bacteria</taxon>
        <taxon>Pseudomonadati</taxon>
        <taxon>Pseudomonadota</taxon>
        <taxon>Gammaproteobacteria</taxon>
        <taxon>Enterobacterales</taxon>
        <taxon>Enterobacteriaceae</taxon>
        <taxon>Cronobacter</taxon>
    </lineage>
</organism>
<sequence length="65" mass="7687">MEKLNPKRRCNRRARPCQLLAGKTARRAGEPARIAALFDVFITVYEKYIFLKFILLCHIFFISDR</sequence>
<gene>
    <name evidence="2" type="ORF">BS411_21770</name>
</gene>
<name>A0A2T7AVJ6_9ENTR</name>
<reference evidence="2" key="1">
    <citation type="submission" date="2016-12" db="EMBL/GenBank/DDBJ databases">
        <title>Analysis of the Molecular Diversity Among Cronobacter Species Isolated from Filth Flies Using a Pan Genomic DNA Microarray.</title>
        <authorList>
            <person name="Pava-Ripoll M."/>
            <person name="Tall B."/>
            <person name="Farber J."/>
            <person name="Fanning S."/>
            <person name="Lehner A."/>
            <person name="Stephan R."/>
            <person name="Pagotto F."/>
            <person name="Iverson C."/>
            <person name="Ziobro G."/>
            <person name="Miller A."/>
            <person name="Pearson R."/>
            <person name="Yan Q."/>
            <person name="Kim M."/>
            <person name="Jeong S."/>
            <person name="Park J."/>
            <person name="Jun S."/>
            <person name="Choi H."/>
            <person name="Chung T."/>
            <person name="Yoo Y."/>
            <person name="Park E."/>
            <person name="Hwang S."/>
            <person name="Lee B."/>
            <person name="Sathyamoorthy V."/>
            <person name="Carter L."/>
            <person name="Mammel M."/>
            <person name="Jackson S."/>
            <person name="Kothary M."/>
            <person name="Patel I."/>
            <person name="Grim C."/>
            <person name="Gopinath G."/>
            <person name="Gangiredla J."/>
            <person name="Chase H."/>
        </authorList>
    </citation>
    <scope>NUCLEOTIDE SEQUENCE [LARGE SCALE GENOMIC DNA]</scope>
    <source>
        <strain evidence="2">MOD1-Sh41s</strain>
    </source>
</reference>